<accession>A0A813JXU5</accession>
<dbReference type="AlphaFoldDB" id="A0A813JXU5"/>
<evidence type="ECO:0000313" key="2">
    <source>
        <dbReference type="EMBL" id="CAE8689729.1"/>
    </source>
</evidence>
<dbReference type="Proteomes" id="UP000626109">
    <property type="component" value="Unassembled WGS sequence"/>
</dbReference>
<dbReference type="EMBL" id="CAJNNW010027124">
    <property type="protein sequence ID" value="CAE8689729.1"/>
    <property type="molecule type" value="Genomic_DNA"/>
</dbReference>
<feature type="coiled-coil region" evidence="1">
    <location>
        <begin position="220"/>
        <end position="251"/>
    </location>
</feature>
<proteinExistence type="predicted"/>
<keyword evidence="1" id="KW-0175">Coiled coil</keyword>
<sequence length="339" mass="37982">MALAKFGLVPSLRNSSVEFCRPRAAEVAEESKAGDSSVEAVLQALEAADIPWSGSRKNVLPDGQDAVQGMILGMYVFAAKIGVSSATERHPWLARLLVAFANAHNPDFMFTSIQVNKNYAARPHVDKNNLGTSMIIGLGSYDGGELWVHDENDAGDVSFELQEDISCMYHYRSGASYRGRDVDIRDKWLPFNGNRLHFTRPFTGDRYSLVYFTCWASLELQESLREKLEEKRRCRELLEAERREKLRSEKEALGHCFARTWSRGWGGDCANFRLPGGGDFCNGHKDAWKTHGRTDGPVPPKKLEEMRKWQEILLKTGKLPSLPLPLGAVILVELPAQAE</sequence>
<protein>
    <submittedName>
        <fullName evidence="2">Uncharacterized protein</fullName>
    </submittedName>
</protein>
<gene>
    <name evidence="2" type="ORF">PGLA2088_LOCUS26596</name>
</gene>
<name>A0A813JXU5_POLGL</name>
<organism evidence="2 3">
    <name type="scientific">Polarella glacialis</name>
    <name type="common">Dinoflagellate</name>
    <dbReference type="NCBI Taxonomy" id="89957"/>
    <lineage>
        <taxon>Eukaryota</taxon>
        <taxon>Sar</taxon>
        <taxon>Alveolata</taxon>
        <taxon>Dinophyceae</taxon>
        <taxon>Suessiales</taxon>
        <taxon>Suessiaceae</taxon>
        <taxon>Polarella</taxon>
    </lineage>
</organism>
<evidence type="ECO:0000313" key="3">
    <source>
        <dbReference type="Proteomes" id="UP000626109"/>
    </source>
</evidence>
<comment type="caution">
    <text evidence="2">The sequence shown here is derived from an EMBL/GenBank/DDBJ whole genome shotgun (WGS) entry which is preliminary data.</text>
</comment>
<evidence type="ECO:0000256" key="1">
    <source>
        <dbReference type="SAM" id="Coils"/>
    </source>
</evidence>
<reference evidence="2" key="1">
    <citation type="submission" date="2021-02" db="EMBL/GenBank/DDBJ databases">
        <authorList>
            <person name="Dougan E. K."/>
            <person name="Rhodes N."/>
            <person name="Thang M."/>
            <person name="Chan C."/>
        </authorList>
    </citation>
    <scope>NUCLEOTIDE SEQUENCE</scope>
</reference>